<proteinExistence type="predicted"/>
<gene>
    <name evidence="1" type="ORF">GCM10009754_04250</name>
</gene>
<protein>
    <submittedName>
        <fullName evidence="1">Uncharacterized protein</fullName>
    </submittedName>
</protein>
<organism evidence="1 2">
    <name type="scientific">Amycolatopsis minnesotensis</name>
    <dbReference type="NCBI Taxonomy" id="337894"/>
    <lineage>
        <taxon>Bacteria</taxon>
        <taxon>Bacillati</taxon>
        <taxon>Actinomycetota</taxon>
        <taxon>Actinomycetes</taxon>
        <taxon>Pseudonocardiales</taxon>
        <taxon>Pseudonocardiaceae</taxon>
        <taxon>Amycolatopsis</taxon>
    </lineage>
</organism>
<evidence type="ECO:0000313" key="2">
    <source>
        <dbReference type="Proteomes" id="UP001501116"/>
    </source>
</evidence>
<accession>A0ABN2Q166</accession>
<dbReference type="RefSeq" id="WP_344412748.1">
    <property type="nucleotide sequence ID" value="NZ_BAAANN010000002.1"/>
</dbReference>
<dbReference type="Proteomes" id="UP001501116">
    <property type="component" value="Unassembled WGS sequence"/>
</dbReference>
<comment type="caution">
    <text evidence="1">The sequence shown here is derived from an EMBL/GenBank/DDBJ whole genome shotgun (WGS) entry which is preliminary data.</text>
</comment>
<dbReference type="EMBL" id="BAAANN010000002">
    <property type="protein sequence ID" value="GAA1940256.1"/>
    <property type="molecule type" value="Genomic_DNA"/>
</dbReference>
<keyword evidence="2" id="KW-1185">Reference proteome</keyword>
<sequence>MPRKAAHNLTPQLIDELRIKGFTQAEIAEMHGVSKGTVTYVKQQGKTFHKTPREEAQEHFPIKNVPRALQRNTTYQRVTDHIENSLIGDKGMSERQVKLLKAWHKKLRDLKLIVVYDPEIPPNIHAKSGGWSYETREQRDGDLIIRINDYVSLTDKARELLRIPGED</sequence>
<evidence type="ECO:0000313" key="1">
    <source>
        <dbReference type="EMBL" id="GAA1940256.1"/>
    </source>
</evidence>
<reference evidence="1 2" key="1">
    <citation type="journal article" date="2019" name="Int. J. Syst. Evol. Microbiol.">
        <title>The Global Catalogue of Microorganisms (GCM) 10K type strain sequencing project: providing services to taxonomists for standard genome sequencing and annotation.</title>
        <authorList>
            <consortium name="The Broad Institute Genomics Platform"/>
            <consortium name="The Broad Institute Genome Sequencing Center for Infectious Disease"/>
            <person name="Wu L."/>
            <person name="Ma J."/>
        </authorList>
    </citation>
    <scope>NUCLEOTIDE SEQUENCE [LARGE SCALE GENOMIC DNA]</scope>
    <source>
        <strain evidence="1 2">JCM 14545</strain>
    </source>
</reference>
<name>A0ABN2Q166_9PSEU</name>